<gene>
    <name evidence="1" type="ORF">CSUI_001672</name>
</gene>
<evidence type="ECO:0000313" key="2">
    <source>
        <dbReference type="Proteomes" id="UP000221165"/>
    </source>
</evidence>
<dbReference type="GeneID" id="94425088"/>
<comment type="caution">
    <text evidence="1">The sequence shown here is derived from an EMBL/GenBank/DDBJ whole genome shotgun (WGS) entry which is preliminary data.</text>
</comment>
<dbReference type="VEuPathDB" id="ToxoDB:CSUI_001672"/>
<protein>
    <submittedName>
        <fullName evidence="1">Uncharacterized protein</fullName>
    </submittedName>
</protein>
<dbReference type="RefSeq" id="XP_067926163.1">
    <property type="nucleotide sequence ID" value="XM_068061877.1"/>
</dbReference>
<accession>A0A2C6KWQ5</accession>
<feature type="non-terminal residue" evidence="1">
    <location>
        <position position="1"/>
    </location>
</feature>
<proteinExistence type="predicted"/>
<dbReference type="EMBL" id="MIGC01000671">
    <property type="protein sequence ID" value="PHJ24490.1"/>
    <property type="molecule type" value="Genomic_DNA"/>
</dbReference>
<name>A0A2C6KWQ5_9APIC</name>
<dbReference type="AlphaFoldDB" id="A0A2C6KWQ5"/>
<evidence type="ECO:0000313" key="1">
    <source>
        <dbReference type="EMBL" id="PHJ24490.1"/>
    </source>
</evidence>
<keyword evidence="2" id="KW-1185">Reference proteome</keyword>
<organism evidence="1 2">
    <name type="scientific">Cystoisospora suis</name>
    <dbReference type="NCBI Taxonomy" id="483139"/>
    <lineage>
        <taxon>Eukaryota</taxon>
        <taxon>Sar</taxon>
        <taxon>Alveolata</taxon>
        <taxon>Apicomplexa</taxon>
        <taxon>Conoidasida</taxon>
        <taxon>Coccidia</taxon>
        <taxon>Eucoccidiorida</taxon>
        <taxon>Eimeriorina</taxon>
        <taxon>Sarcocystidae</taxon>
        <taxon>Cystoisospora</taxon>
    </lineage>
</organism>
<dbReference type="Proteomes" id="UP000221165">
    <property type="component" value="Unassembled WGS sequence"/>
</dbReference>
<sequence>VSGKSSVSAFLNQLLFPFFQTVSIEEGYFSSCACSPMLHGEDDMRQKRRVFVTSPVVPRPNTLTFRFPFSIERELRCAACLVF</sequence>
<reference evidence="1 2" key="1">
    <citation type="journal article" date="2017" name="Int. J. Parasitol.">
        <title>The genome of the protozoan parasite Cystoisospora suis and a reverse vaccinology approach to identify vaccine candidates.</title>
        <authorList>
            <person name="Palmieri N."/>
            <person name="Shrestha A."/>
            <person name="Ruttkowski B."/>
            <person name="Beck T."/>
            <person name="Vogl C."/>
            <person name="Tomley F."/>
            <person name="Blake D.P."/>
            <person name="Joachim A."/>
        </authorList>
    </citation>
    <scope>NUCLEOTIDE SEQUENCE [LARGE SCALE GENOMIC DNA]</scope>
    <source>
        <strain evidence="1 2">Wien I</strain>
    </source>
</reference>